<dbReference type="InterPro" id="IPR001789">
    <property type="entry name" value="Sig_transdc_resp-reg_receiver"/>
</dbReference>
<dbReference type="Pfam" id="PF00072">
    <property type="entry name" value="Response_reg"/>
    <property type="match status" value="1"/>
</dbReference>
<accession>X0WTP6</accession>
<dbReference type="PROSITE" id="PS50110">
    <property type="entry name" value="RESPONSE_REGULATORY"/>
    <property type="match status" value="1"/>
</dbReference>
<name>X0WTP6_9ZZZZ</name>
<gene>
    <name evidence="2" type="ORF">S01H1_59862</name>
</gene>
<dbReference type="SUPFAM" id="SSF52172">
    <property type="entry name" value="CheY-like"/>
    <property type="match status" value="1"/>
</dbReference>
<comment type="caution">
    <text evidence="2">The sequence shown here is derived from an EMBL/GenBank/DDBJ whole genome shotgun (WGS) entry which is preliminary data.</text>
</comment>
<feature type="non-terminal residue" evidence="2">
    <location>
        <position position="80"/>
    </location>
</feature>
<sequence length="80" mass="8818">MRREPRCYSSGDPVIVWGRLTMARVLLVDDEPSILSVLSTLLKAEGYDVVSALGGEKAKELLASHEFDLMISDIQGRIQA</sequence>
<feature type="domain" description="Response regulatory" evidence="1">
    <location>
        <begin position="24"/>
        <end position="80"/>
    </location>
</feature>
<reference evidence="2" key="1">
    <citation type="journal article" date="2014" name="Front. Microbiol.">
        <title>High frequency of phylogenetically diverse reductive dehalogenase-homologous genes in deep subseafloor sedimentary metagenomes.</title>
        <authorList>
            <person name="Kawai M."/>
            <person name="Futagami T."/>
            <person name="Toyoda A."/>
            <person name="Takaki Y."/>
            <person name="Nishi S."/>
            <person name="Hori S."/>
            <person name="Arai W."/>
            <person name="Tsubouchi T."/>
            <person name="Morono Y."/>
            <person name="Uchiyama I."/>
            <person name="Ito T."/>
            <person name="Fujiyama A."/>
            <person name="Inagaki F."/>
            <person name="Takami H."/>
        </authorList>
    </citation>
    <scope>NUCLEOTIDE SEQUENCE</scope>
    <source>
        <strain evidence="2">Expedition CK06-06</strain>
    </source>
</reference>
<evidence type="ECO:0000313" key="2">
    <source>
        <dbReference type="EMBL" id="GAG16091.1"/>
    </source>
</evidence>
<protein>
    <recommendedName>
        <fullName evidence="1">Response regulatory domain-containing protein</fullName>
    </recommendedName>
</protein>
<proteinExistence type="predicted"/>
<dbReference type="Gene3D" id="3.40.50.2300">
    <property type="match status" value="1"/>
</dbReference>
<evidence type="ECO:0000259" key="1">
    <source>
        <dbReference type="PROSITE" id="PS50110"/>
    </source>
</evidence>
<dbReference type="InterPro" id="IPR011006">
    <property type="entry name" value="CheY-like_superfamily"/>
</dbReference>
<dbReference type="AlphaFoldDB" id="X0WTP6"/>
<dbReference type="GO" id="GO:0000160">
    <property type="term" value="P:phosphorelay signal transduction system"/>
    <property type="evidence" value="ECO:0007669"/>
    <property type="project" value="InterPro"/>
</dbReference>
<organism evidence="2">
    <name type="scientific">marine sediment metagenome</name>
    <dbReference type="NCBI Taxonomy" id="412755"/>
    <lineage>
        <taxon>unclassified sequences</taxon>
        <taxon>metagenomes</taxon>
        <taxon>ecological metagenomes</taxon>
    </lineage>
</organism>
<dbReference type="EMBL" id="BARS01039178">
    <property type="protein sequence ID" value="GAG16091.1"/>
    <property type="molecule type" value="Genomic_DNA"/>
</dbReference>